<dbReference type="InterPro" id="IPR018511">
    <property type="entry name" value="Hemolysin-typ_Ca-bd_CS"/>
</dbReference>
<dbReference type="Pfam" id="PF00353">
    <property type="entry name" value="HemolysinCabind"/>
    <property type="match status" value="4"/>
</dbReference>
<keyword evidence="5" id="KW-1185">Reference proteome</keyword>
<organism evidence="4 5">
    <name type="scientific">Thalassobaculum litoreum DSM 18839</name>
    <dbReference type="NCBI Taxonomy" id="1123362"/>
    <lineage>
        <taxon>Bacteria</taxon>
        <taxon>Pseudomonadati</taxon>
        <taxon>Pseudomonadota</taxon>
        <taxon>Alphaproteobacteria</taxon>
        <taxon>Rhodospirillales</taxon>
        <taxon>Thalassobaculaceae</taxon>
        <taxon>Thalassobaculum</taxon>
    </lineage>
</organism>
<dbReference type="SUPFAM" id="SSF51120">
    <property type="entry name" value="beta-Roll"/>
    <property type="match status" value="3"/>
</dbReference>
<dbReference type="OrthoDB" id="7317829at2"/>
<gene>
    <name evidence="4" type="ORF">SAMN05660686_04993</name>
</gene>
<dbReference type="GO" id="GO:0005576">
    <property type="term" value="C:extracellular region"/>
    <property type="evidence" value="ECO:0007669"/>
    <property type="project" value="UniProtKB-SubCell"/>
</dbReference>
<sequence>VTTHDGTVASGQTLTVNGSTNTSAINWDGSAETDGTFSMTGGSANDTLKGGGGADTISGAAGNDFLYGTSGNDLLLGGAGNDELSGGDGADTVSGGAGNDLLRAGANDDFLYGGDGSDTLSGGAGSDSLSGGAGNDVLSGGSGFDTLAGGAGNDTFTGSASDFNGDTISDFAVGDSIVVTGKDLSALNGTTASGTIDISGSVATTLTGITSGSGTFNAAFAGGNTTITLVAPPTGGGGGAPSGGGTVVVTDSTPTESTGGGRTITNNGPTAGTAAIVENTGNNSNVVTATLPSGMSITSQGPATAQTPMDAAASLLQAVEGRASLSQDLLISGARTFLNKLASTTLLDVRTIVPTTTSSTVSDPIVITGTSAADGSTQSEAFVIDLRSLPSGRTLQLDNIEFASVMGSATVTGGSGDNFVEGDDDSQFISLGVGDDTLFGGDGDDTVGSGDGNDELNGDGGNDRVFGGIGNDTVNGGSGNDVLLGNEGDDVLVGGLGRDVGAFSVKYQASFGWVQRYDGAISAEGDDRLESGVEILTFSDNRVMLTVDKMSGAASFNEAEYLAQNTDVADAVSAGLFSSGREHYEQHGQAEGRFSSADMTFDESYYLEMNSDVAEAVAFGEIASGRVHFEQHGQAEGRDPTPLFDSAFYLAENIDVAEAVSASVFDSAYEHYQLRGAQEGRAASQYFDTAKYLSEYTDVAESGMNALDHYLKYGIYEGRAGFVSDDPLV</sequence>
<dbReference type="InterPro" id="IPR001343">
    <property type="entry name" value="Hemolysn_Ca-bd"/>
</dbReference>
<protein>
    <submittedName>
        <fullName evidence="4">Hemolysin-type calcium-binding repeat-containing protein</fullName>
    </submittedName>
</protein>
<dbReference type="AlphaFoldDB" id="A0A8G2F5W3"/>
<feature type="region of interest" description="Disordered" evidence="3">
    <location>
        <begin position="440"/>
        <end position="461"/>
    </location>
</feature>
<evidence type="ECO:0000256" key="2">
    <source>
        <dbReference type="ARBA" id="ARBA00022525"/>
    </source>
</evidence>
<evidence type="ECO:0000313" key="4">
    <source>
        <dbReference type="EMBL" id="SDG60459.1"/>
    </source>
</evidence>
<evidence type="ECO:0000256" key="3">
    <source>
        <dbReference type="SAM" id="MobiDB-lite"/>
    </source>
</evidence>
<feature type="region of interest" description="Disordered" evidence="3">
    <location>
        <begin position="1"/>
        <end position="22"/>
    </location>
</feature>
<dbReference type="PRINTS" id="PR00313">
    <property type="entry name" value="CABNDNGRPT"/>
</dbReference>
<dbReference type="Proteomes" id="UP000198615">
    <property type="component" value="Unassembled WGS sequence"/>
</dbReference>
<dbReference type="InterPro" id="IPR050557">
    <property type="entry name" value="RTX_toxin/Mannuronan_C5-epim"/>
</dbReference>
<dbReference type="PROSITE" id="PS00330">
    <property type="entry name" value="HEMOLYSIN_CALCIUM"/>
    <property type="match status" value="5"/>
</dbReference>
<feature type="non-terminal residue" evidence="4">
    <location>
        <position position="1"/>
    </location>
</feature>
<dbReference type="Gene3D" id="2.150.10.10">
    <property type="entry name" value="Serralysin-like metalloprotease, C-terminal"/>
    <property type="match status" value="3"/>
</dbReference>
<comment type="caution">
    <text evidence="4">The sequence shown here is derived from an EMBL/GenBank/DDBJ whole genome shotgun (WGS) entry which is preliminary data.</text>
</comment>
<dbReference type="InterPro" id="IPR011049">
    <property type="entry name" value="Serralysin-like_metalloprot_C"/>
</dbReference>
<name>A0A8G2F5W3_9PROT</name>
<accession>A0A8G2F5W3</accession>
<dbReference type="GO" id="GO:0005509">
    <property type="term" value="F:calcium ion binding"/>
    <property type="evidence" value="ECO:0007669"/>
    <property type="project" value="InterPro"/>
</dbReference>
<keyword evidence="2" id="KW-0964">Secreted</keyword>
<proteinExistence type="predicted"/>
<dbReference type="EMBL" id="FNBW01000033">
    <property type="protein sequence ID" value="SDG60459.1"/>
    <property type="molecule type" value="Genomic_DNA"/>
</dbReference>
<comment type="subcellular location">
    <subcellularLocation>
        <location evidence="1">Secreted</location>
    </subcellularLocation>
</comment>
<dbReference type="RefSeq" id="WP_139189483.1">
    <property type="nucleotide sequence ID" value="NZ_FNBW01000033.1"/>
</dbReference>
<evidence type="ECO:0000256" key="1">
    <source>
        <dbReference type="ARBA" id="ARBA00004613"/>
    </source>
</evidence>
<evidence type="ECO:0000313" key="5">
    <source>
        <dbReference type="Proteomes" id="UP000198615"/>
    </source>
</evidence>
<reference evidence="4 5" key="1">
    <citation type="submission" date="2016-10" db="EMBL/GenBank/DDBJ databases">
        <authorList>
            <person name="Varghese N."/>
            <person name="Submissions S."/>
        </authorList>
    </citation>
    <scope>NUCLEOTIDE SEQUENCE [LARGE SCALE GENOMIC DNA]</scope>
    <source>
        <strain evidence="4 5">DSM 18839</strain>
    </source>
</reference>
<dbReference type="PANTHER" id="PTHR38340">
    <property type="entry name" value="S-LAYER PROTEIN"/>
    <property type="match status" value="1"/>
</dbReference>
<dbReference type="PANTHER" id="PTHR38340:SF1">
    <property type="entry name" value="S-LAYER PROTEIN"/>
    <property type="match status" value="1"/>
</dbReference>